<evidence type="ECO:0000259" key="5">
    <source>
        <dbReference type="Pfam" id="PF13456"/>
    </source>
</evidence>
<dbReference type="Pfam" id="PF13456">
    <property type="entry name" value="RVT_3"/>
    <property type="match status" value="1"/>
</dbReference>
<proteinExistence type="predicted"/>
<evidence type="ECO:0000256" key="1">
    <source>
        <dbReference type="SAM" id="Coils"/>
    </source>
</evidence>
<evidence type="ECO:0000313" key="6">
    <source>
        <dbReference type="EMBL" id="SPD20936.1"/>
    </source>
</evidence>
<accession>A0A2N9I4E3</accession>
<dbReference type="EMBL" id="OIVN01005112">
    <property type="protein sequence ID" value="SPD20936.1"/>
    <property type="molecule type" value="Genomic_DNA"/>
</dbReference>
<dbReference type="GO" id="GO:0003676">
    <property type="term" value="F:nucleic acid binding"/>
    <property type="evidence" value="ECO:0007669"/>
    <property type="project" value="InterPro"/>
</dbReference>
<dbReference type="Pfam" id="PF04195">
    <property type="entry name" value="Transposase_28"/>
    <property type="match status" value="1"/>
</dbReference>
<dbReference type="GO" id="GO:0004523">
    <property type="term" value="F:RNA-DNA hybrid ribonuclease activity"/>
    <property type="evidence" value="ECO:0007669"/>
    <property type="project" value="InterPro"/>
</dbReference>
<keyword evidence="1" id="KW-0175">Coiled coil</keyword>
<feature type="region of interest" description="Disordered" evidence="2">
    <location>
        <begin position="745"/>
        <end position="768"/>
    </location>
</feature>
<reference evidence="6" key="1">
    <citation type="submission" date="2018-02" db="EMBL/GenBank/DDBJ databases">
        <authorList>
            <person name="Cohen D.B."/>
            <person name="Kent A.D."/>
        </authorList>
    </citation>
    <scope>NUCLEOTIDE SEQUENCE</scope>
</reference>
<evidence type="ECO:0000256" key="3">
    <source>
        <dbReference type="SAM" id="SignalP"/>
    </source>
</evidence>
<dbReference type="AlphaFoldDB" id="A0A2N9I4E3"/>
<evidence type="ECO:0000256" key="2">
    <source>
        <dbReference type="SAM" id="MobiDB-lite"/>
    </source>
</evidence>
<feature type="region of interest" description="Disordered" evidence="2">
    <location>
        <begin position="488"/>
        <end position="548"/>
    </location>
</feature>
<feature type="domain" description="RNase H type-1" evidence="5">
    <location>
        <begin position="44"/>
        <end position="153"/>
    </location>
</feature>
<name>A0A2N9I4E3_FAGSY</name>
<keyword evidence="3" id="KW-0732">Signal</keyword>
<feature type="compositionally biased region" description="Basic and acidic residues" evidence="2">
    <location>
        <begin position="510"/>
        <end position="523"/>
    </location>
</feature>
<sequence length="768" mass="85178">MGFAAVMGFVFGWLPWDSVAGFTVSGFWVDAVSGGSCGFDGCLGIGVHIRDSLGSVNVVMVKQSALGGDYISIYAQVVLTAIKFAFDVGLPRIDMDIGCKELLAFLLSEDICLASVGTTVDDILFMKRYFLSVKFSFVSSNCNKAAIALATEAESSPLEQELYSIVHPALTTWEAVRNRMAANEAEWSLPLSEELPEGLSDESAGGEVGRASSDAVPSTSGSRQPPRVNRSWKALSFFSKIRRDEDIDRIRRRYQIPDDVVLRIPDSDERACCPKYEGDVAFYEADFKAGLRFPIQPFVRELLDYLSLAPGQINPNGWRTIISCMVMWRVTSNGEEDLTVDEFLFCYEPVQIALSRGFWTFKNRDANSRVVQGLPSSDRIWKDGYFFVCGDNWERLPQEDPRDFVGVRRTWGTPSSSALDRPLLNSVWQERIWRILEIEDRRYNIFIEPDFLATFSLGPVPSSSVKALQRTNKKRGFSRINTMKLNKSRLKQMAQSGEVAAAPISLKRKKPDEGSSKRAEEAPSRPSAPIATPPVIPTAVPSGQRDPPVILVDSDLTPPTAASTINQSPLVAMDRAKGAITPHDMDEYAVAHTDDLSLLMVHSLMRGLTEAMVMARRCASVEEDLALLRAKSIADEAEMKNAKRAVMELTRERKEALAEAENLRKDLKAQEGDIKAAVEAKDKAEADFKHLFGQIEGAKEAAVSDFRASEAFEDINTRYFLSGFEAFRKQAVQRFPGLDFSALQPYDDEDSVMDASQDQAGDEDVTSK</sequence>
<dbReference type="PANTHER" id="PTHR31099">
    <property type="entry name" value="OS06G0165300 PROTEIN"/>
    <property type="match status" value="1"/>
</dbReference>
<evidence type="ECO:0000259" key="4">
    <source>
        <dbReference type="Pfam" id="PF04195"/>
    </source>
</evidence>
<gene>
    <name evidence="6" type="ORF">FSB_LOCUS48818</name>
</gene>
<feature type="region of interest" description="Disordered" evidence="2">
    <location>
        <begin position="196"/>
        <end position="227"/>
    </location>
</feature>
<dbReference type="InterPro" id="IPR002156">
    <property type="entry name" value="RNaseH_domain"/>
</dbReference>
<organism evidence="6">
    <name type="scientific">Fagus sylvatica</name>
    <name type="common">Beechnut</name>
    <dbReference type="NCBI Taxonomy" id="28930"/>
    <lineage>
        <taxon>Eukaryota</taxon>
        <taxon>Viridiplantae</taxon>
        <taxon>Streptophyta</taxon>
        <taxon>Embryophyta</taxon>
        <taxon>Tracheophyta</taxon>
        <taxon>Spermatophyta</taxon>
        <taxon>Magnoliopsida</taxon>
        <taxon>eudicotyledons</taxon>
        <taxon>Gunneridae</taxon>
        <taxon>Pentapetalae</taxon>
        <taxon>rosids</taxon>
        <taxon>fabids</taxon>
        <taxon>Fagales</taxon>
        <taxon>Fagaceae</taxon>
        <taxon>Fagus</taxon>
    </lineage>
</organism>
<feature type="coiled-coil region" evidence="1">
    <location>
        <begin position="639"/>
        <end position="687"/>
    </location>
</feature>
<protein>
    <submittedName>
        <fullName evidence="6">Uncharacterized protein</fullName>
    </submittedName>
</protein>
<feature type="domain" description="Transposase (putative) gypsy type" evidence="4">
    <location>
        <begin position="283"/>
        <end position="322"/>
    </location>
</feature>
<dbReference type="PANTHER" id="PTHR31099:SF28">
    <property type="entry name" value="F5J5.12"/>
    <property type="match status" value="1"/>
</dbReference>
<feature type="chain" id="PRO_5014621225" evidence="3">
    <location>
        <begin position="22"/>
        <end position="768"/>
    </location>
</feature>
<feature type="signal peptide" evidence="3">
    <location>
        <begin position="1"/>
        <end position="21"/>
    </location>
</feature>
<dbReference type="InterPro" id="IPR007321">
    <property type="entry name" value="Transposase_28"/>
</dbReference>